<evidence type="ECO:0000313" key="3">
    <source>
        <dbReference type="Proteomes" id="UP000004642"/>
    </source>
</evidence>
<protein>
    <submittedName>
        <fullName evidence="2">Uncharacterized protein</fullName>
    </submittedName>
</protein>
<accession>G5LTJ9</accession>
<dbReference type="Proteomes" id="UP000004642">
    <property type="component" value="Unassembled WGS sequence"/>
</dbReference>
<feature type="region of interest" description="Disordered" evidence="1">
    <location>
        <begin position="1"/>
        <end position="22"/>
    </location>
</feature>
<organism evidence="2 3">
    <name type="scientific">Salmonella enterica subsp. enterica serovar Alachua str. R6-377</name>
    <dbReference type="NCBI Taxonomy" id="913241"/>
    <lineage>
        <taxon>Bacteria</taxon>
        <taxon>Pseudomonadati</taxon>
        <taxon>Pseudomonadota</taxon>
        <taxon>Gammaproteobacteria</taxon>
        <taxon>Enterobacterales</taxon>
        <taxon>Enterobacteriaceae</taxon>
        <taxon>Salmonella</taxon>
    </lineage>
</organism>
<evidence type="ECO:0000256" key="1">
    <source>
        <dbReference type="SAM" id="MobiDB-lite"/>
    </source>
</evidence>
<sequence length="54" mass="5533">MKTGAFKQRQNTATAVGSGNDDCGHIGKVGTVQRHYVSVGGEAGDEFTAGGNIH</sequence>
<gene>
    <name evidence="2" type="ORF">LTSEALA_4465</name>
</gene>
<feature type="compositionally biased region" description="Polar residues" evidence="1">
    <location>
        <begin position="8"/>
        <end position="17"/>
    </location>
</feature>
<proteinExistence type="predicted"/>
<comment type="caution">
    <text evidence="2">The sequence shown here is derived from an EMBL/GenBank/DDBJ whole genome shotgun (WGS) entry which is preliminary data.</text>
</comment>
<dbReference type="EMBL" id="AFCJ01001937">
    <property type="protein sequence ID" value="EHC33154.1"/>
    <property type="molecule type" value="Genomic_DNA"/>
</dbReference>
<evidence type="ECO:0000313" key="2">
    <source>
        <dbReference type="EMBL" id="EHC33154.1"/>
    </source>
</evidence>
<dbReference type="AlphaFoldDB" id="G5LTJ9"/>
<reference evidence="2 3" key="1">
    <citation type="journal article" date="2011" name="BMC Genomics">
        <title>Genome sequencing reveals diversification of virulence factor content and possible host adaptation in distinct subpopulations of Salmonella enterica.</title>
        <authorList>
            <person name="den Bakker H.C."/>
            <person name="Moreno Switt A.I."/>
            <person name="Govoni G."/>
            <person name="Cummings C.A."/>
            <person name="Ranieri M.L."/>
            <person name="Degoricija L."/>
            <person name="Hoelzer K."/>
            <person name="Rodriguez-Rivera L.D."/>
            <person name="Brown S."/>
            <person name="Bolchacova E."/>
            <person name="Furtado M.R."/>
            <person name="Wiedmann M."/>
        </authorList>
    </citation>
    <scope>NUCLEOTIDE SEQUENCE [LARGE SCALE GENOMIC DNA]</scope>
    <source>
        <strain evidence="2 3">R6-377</strain>
    </source>
</reference>
<name>G5LTJ9_SALET</name>